<dbReference type="EMBL" id="JACJIP010000031">
    <property type="protein sequence ID" value="MBA9087479.1"/>
    <property type="molecule type" value="Genomic_DNA"/>
</dbReference>
<keyword evidence="2" id="KW-1185">Reference proteome</keyword>
<organism evidence="1 2">
    <name type="scientific">Fontibacillus solani</name>
    <dbReference type="NCBI Taxonomy" id="1572857"/>
    <lineage>
        <taxon>Bacteria</taxon>
        <taxon>Bacillati</taxon>
        <taxon>Bacillota</taxon>
        <taxon>Bacilli</taxon>
        <taxon>Bacillales</taxon>
        <taxon>Paenibacillaceae</taxon>
        <taxon>Fontibacillus</taxon>
    </lineage>
</organism>
<sequence>MAKFDAKTFNDKAFGKYVDIVPKLKKNELIKSKALQPNSQIKDAFKAQTGVVYAIIPMFGRIDGDALNYDGETDITATSTTTYERGVVVIGRSKAWVEKDFAEDVTGGAGFMSNVARQVAEYWDEVDQDTLLAILEGIFKMTGANNLKFVNGHTYDISELDTGNVVGAATLNSAIQKASGDKKSKFTIAIMHSTVATNLENLKLLAYMTYTDSLGIERQLQLATWNGRAVLIDDGMPVEEVPESAEDAGDGYFKYTTYVLGDGAFDHEDIGAEVPYAMVRDEKTAGGQTYLYSRQRKVFAPYGISFTKSSMATKSPTDAELKNGANWELVHDGGTGNGRKYIDHKAIPIARIVSRG</sequence>
<evidence type="ECO:0008006" key="3">
    <source>
        <dbReference type="Google" id="ProtNLM"/>
    </source>
</evidence>
<proteinExistence type="predicted"/>
<dbReference type="AlphaFoldDB" id="A0A7W3SWL3"/>
<dbReference type="Proteomes" id="UP000567067">
    <property type="component" value="Unassembled WGS sequence"/>
</dbReference>
<dbReference type="RefSeq" id="WP_182538385.1">
    <property type="nucleotide sequence ID" value="NZ_JACJIP010000031.1"/>
</dbReference>
<evidence type="ECO:0000313" key="1">
    <source>
        <dbReference type="EMBL" id="MBA9087479.1"/>
    </source>
</evidence>
<gene>
    <name evidence="1" type="ORF">FHR92_003964</name>
</gene>
<comment type="caution">
    <text evidence="1">The sequence shown here is derived from an EMBL/GenBank/DDBJ whole genome shotgun (WGS) entry which is preliminary data.</text>
</comment>
<name>A0A7W3SWL3_9BACL</name>
<protein>
    <recommendedName>
        <fullName evidence="3">Phage coat protein</fullName>
    </recommendedName>
</protein>
<accession>A0A7W3SWL3</accession>
<evidence type="ECO:0000313" key="2">
    <source>
        <dbReference type="Proteomes" id="UP000567067"/>
    </source>
</evidence>
<reference evidence="1 2" key="1">
    <citation type="submission" date="2020-08" db="EMBL/GenBank/DDBJ databases">
        <title>Genomic Encyclopedia of Type Strains, Phase III (KMG-III): the genomes of soil and plant-associated and newly described type strains.</title>
        <authorList>
            <person name="Whitman W."/>
        </authorList>
    </citation>
    <scope>NUCLEOTIDE SEQUENCE [LARGE SCALE GENOMIC DNA]</scope>
    <source>
        <strain evidence="1 2">CECT 8693</strain>
    </source>
</reference>